<dbReference type="Proteomes" id="UP000547674">
    <property type="component" value="Unassembled WGS sequence"/>
</dbReference>
<name>A0A7Y2E8U0_UNCEI</name>
<dbReference type="EMBL" id="JABDJR010000326">
    <property type="protein sequence ID" value="NNF06745.1"/>
    <property type="molecule type" value="Genomic_DNA"/>
</dbReference>
<protein>
    <submittedName>
        <fullName evidence="1">Type VI secretion system baseplate subunit TssK</fullName>
    </submittedName>
</protein>
<evidence type="ECO:0000313" key="1">
    <source>
        <dbReference type="EMBL" id="NNF06745.1"/>
    </source>
</evidence>
<gene>
    <name evidence="1" type="primary">tssK</name>
    <name evidence="1" type="ORF">HKN21_08290</name>
</gene>
<dbReference type="NCBIfam" id="TIGR03353">
    <property type="entry name" value="VI_chp_4"/>
    <property type="match status" value="1"/>
</dbReference>
<sequence length="445" mass="49593">MSKRARVNWNEGLLLTPQHMQHLETYNEETRAELFQASRPFNFGFSSLQLDSTAIENGQIVVSSASGVTPSGVAFSFPERDSVPPGRNLEKHFPLEESSLPVYLGIRVHRSGERQVSDGDDVRYQPGLVSVTDASSGENPRDVQVCFSKMKLLFPGENLGDYDYLPVGEVVRKPEGGYQYRDDFVPPCIQIAASPFIQKVLNQLLELLVARSKSLSDRRQHRGQGVAEFSKDDVAGFWLLGSVNGFIPILSHYLRWKNNHPETVYTSVASMAGVLTTMSDLEVRDTPHYDHENLGETFTALSERLPKMLKEVLPQNYTRIALTERDQHVSVGDISDERLLDPAYGWYLGVFSTMPATELQSRFPDLVKIGPPEQVDFLIANALKGVEVRHITTLPSSLPIQAGYSYFQVERHGDVWGLVAGAKSIAFYTPPELPGTKLELIALKG</sequence>
<proteinExistence type="predicted"/>
<dbReference type="Pfam" id="PF05936">
    <property type="entry name" value="T6SS_VasE"/>
    <property type="match status" value="1"/>
</dbReference>
<dbReference type="InterPro" id="IPR010263">
    <property type="entry name" value="T6SS_TssK"/>
</dbReference>
<organism evidence="1 2">
    <name type="scientific">Eiseniibacteriota bacterium</name>
    <dbReference type="NCBI Taxonomy" id="2212470"/>
    <lineage>
        <taxon>Bacteria</taxon>
        <taxon>Candidatus Eiseniibacteriota</taxon>
    </lineage>
</organism>
<reference evidence="1 2" key="1">
    <citation type="submission" date="2020-03" db="EMBL/GenBank/DDBJ databases">
        <title>Metabolic flexibility allows generalist bacteria to become dominant in a frequently disturbed ecosystem.</title>
        <authorList>
            <person name="Chen Y.-J."/>
            <person name="Leung P.M."/>
            <person name="Bay S.K."/>
            <person name="Hugenholtz P."/>
            <person name="Kessler A.J."/>
            <person name="Shelley G."/>
            <person name="Waite D.W."/>
            <person name="Cook P.L."/>
            <person name="Greening C."/>
        </authorList>
    </citation>
    <scope>NUCLEOTIDE SEQUENCE [LARGE SCALE GENOMIC DNA]</scope>
    <source>
        <strain evidence="1">SS_bin_28</strain>
    </source>
</reference>
<evidence type="ECO:0000313" key="2">
    <source>
        <dbReference type="Proteomes" id="UP000547674"/>
    </source>
</evidence>
<accession>A0A7Y2E8U0</accession>
<comment type="caution">
    <text evidence="1">The sequence shown here is derived from an EMBL/GenBank/DDBJ whole genome shotgun (WGS) entry which is preliminary data.</text>
</comment>
<dbReference type="PANTHER" id="PTHR35566:SF1">
    <property type="entry name" value="TYPE VI SECRETION SYSTEM BASEPLATE COMPONENT TSSK1"/>
    <property type="match status" value="1"/>
</dbReference>
<dbReference type="AlphaFoldDB" id="A0A7Y2E8U0"/>
<dbReference type="PANTHER" id="PTHR35566">
    <property type="entry name" value="BLR3599 PROTEIN"/>
    <property type="match status" value="1"/>
</dbReference>